<keyword evidence="2 5" id="KW-0812">Transmembrane</keyword>
<evidence type="ECO:0000256" key="4">
    <source>
        <dbReference type="ARBA" id="ARBA00023136"/>
    </source>
</evidence>
<keyword evidence="4 5" id="KW-0472">Membrane</keyword>
<evidence type="ECO:0000256" key="3">
    <source>
        <dbReference type="ARBA" id="ARBA00022989"/>
    </source>
</evidence>
<feature type="transmembrane region" description="Helical" evidence="5">
    <location>
        <begin position="12"/>
        <end position="29"/>
    </location>
</feature>
<comment type="subcellular location">
    <subcellularLocation>
        <location evidence="1">Endomembrane system</location>
        <topology evidence="1">Multi-pass membrane protein</topology>
    </subcellularLocation>
</comment>
<accession>A0A117LTQ4</accession>
<dbReference type="EMBL" id="LGGI01000076">
    <property type="protein sequence ID" value="KUK66819.1"/>
    <property type="molecule type" value="Genomic_DNA"/>
</dbReference>
<evidence type="ECO:0000256" key="5">
    <source>
        <dbReference type="SAM" id="Phobius"/>
    </source>
</evidence>
<evidence type="ECO:0000256" key="1">
    <source>
        <dbReference type="ARBA" id="ARBA00004127"/>
    </source>
</evidence>
<protein>
    <recommendedName>
        <fullName evidence="6">DUF1232 domain-containing protein</fullName>
    </recommendedName>
</protein>
<feature type="transmembrane region" description="Helical" evidence="5">
    <location>
        <begin position="71"/>
        <end position="87"/>
    </location>
</feature>
<feature type="domain" description="DUF1232" evidence="6">
    <location>
        <begin position="41"/>
        <end position="74"/>
    </location>
</feature>
<reference evidence="8" key="1">
    <citation type="journal article" date="2015" name="MBio">
        <title>Genome-Resolved Metagenomic Analysis Reveals Roles for Candidate Phyla and Other Microbial Community Members in Biogeochemical Transformations in Oil Reservoirs.</title>
        <authorList>
            <person name="Hu P."/>
            <person name="Tom L."/>
            <person name="Singh A."/>
            <person name="Thomas B.C."/>
            <person name="Baker B.J."/>
            <person name="Piceno Y.M."/>
            <person name="Andersen G.L."/>
            <person name="Banfield J.F."/>
        </authorList>
    </citation>
    <scope>NUCLEOTIDE SEQUENCE [LARGE SCALE GENOMIC DNA]</scope>
</reference>
<evidence type="ECO:0000259" key="6">
    <source>
        <dbReference type="Pfam" id="PF06803"/>
    </source>
</evidence>
<name>A0A117LTQ4_9BACT</name>
<sequence>MASILERGLLFMLYVLFEYIWSPLCYYSFMKKLKRFLKENWILVLSFIYIISPIDLIPGDMVTGMGLIDDIFVLISTGGYLLIKFLIDNKEE</sequence>
<dbReference type="Pfam" id="PF06803">
    <property type="entry name" value="DUF1232"/>
    <property type="match status" value="1"/>
</dbReference>
<proteinExistence type="predicted"/>
<keyword evidence="3 5" id="KW-1133">Transmembrane helix</keyword>
<comment type="caution">
    <text evidence="7">The sequence shown here is derived from an EMBL/GenBank/DDBJ whole genome shotgun (WGS) entry which is preliminary data.</text>
</comment>
<gene>
    <name evidence="7" type="ORF">XD87_0471</name>
</gene>
<feature type="transmembrane region" description="Helical" evidence="5">
    <location>
        <begin position="41"/>
        <end position="59"/>
    </location>
</feature>
<dbReference type="AlphaFoldDB" id="A0A117LTQ4"/>
<organism evidence="7 8">
    <name type="scientific">candidate division WS6 bacterium 36_33</name>
    <dbReference type="NCBI Taxonomy" id="1641388"/>
    <lineage>
        <taxon>Bacteria</taxon>
        <taxon>Candidatus Dojkabacteria</taxon>
    </lineage>
</organism>
<evidence type="ECO:0000256" key="2">
    <source>
        <dbReference type="ARBA" id="ARBA00022692"/>
    </source>
</evidence>
<dbReference type="InterPro" id="IPR010652">
    <property type="entry name" value="DUF1232"/>
</dbReference>
<dbReference type="GO" id="GO:0012505">
    <property type="term" value="C:endomembrane system"/>
    <property type="evidence" value="ECO:0007669"/>
    <property type="project" value="UniProtKB-SubCell"/>
</dbReference>
<evidence type="ECO:0000313" key="7">
    <source>
        <dbReference type="EMBL" id="KUK66819.1"/>
    </source>
</evidence>
<dbReference type="Proteomes" id="UP000053469">
    <property type="component" value="Unassembled WGS sequence"/>
</dbReference>
<evidence type="ECO:0000313" key="8">
    <source>
        <dbReference type="Proteomes" id="UP000053469"/>
    </source>
</evidence>